<feature type="transmembrane region" description="Helical" evidence="1">
    <location>
        <begin position="415"/>
        <end position="441"/>
    </location>
</feature>
<evidence type="ECO:0000313" key="2">
    <source>
        <dbReference type="EMBL" id="KAF4729388.1"/>
    </source>
</evidence>
<dbReference type="Gene3D" id="3.40.50.10140">
    <property type="entry name" value="Toll/interleukin-1 receptor homology (TIR) domain"/>
    <property type="match status" value="1"/>
</dbReference>
<keyword evidence="1" id="KW-1133">Transmembrane helix</keyword>
<organism evidence="2 3">
    <name type="scientific">Perkinsus olseni</name>
    <name type="common">Perkinsus atlanticus</name>
    <dbReference type="NCBI Taxonomy" id="32597"/>
    <lineage>
        <taxon>Eukaryota</taxon>
        <taxon>Sar</taxon>
        <taxon>Alveolata</taxon>
        <taxon>Perkinsozoa</taxon>
        <taxon>Perkinsea</taxon>
        <taxon>Perkinsida</taxon>
        <taxon>Perkinsidae</taxon>
        <taxon>Perkinsus</taxon>
    </lineage>
</organism>
<dbReference type="SUPFAM" id="SSF52200">
    <property type="entry name" value="Toll/Interleukin receptor TIR domain"/>
    <property type="match status" value="1"/>
</dbReference>
<evidence type="ECO:0000313" key="3">
    <source>
        <dbReference type="Proteomes" id="UP000574390"/>
    </source>
</evidence>
<proteinExistence type="predicted"/>
<dbReference type="Proteomes" id="UP000574390">
    <property type="component" value="Unassembled WGS sequence"/>
</dbReference>
<feature type="transmembrane region" description="Helical" evidence="1">
    <location>
        <begin position="453"/>
        <end position="474"/>
    </location>
</feature>
<protein>
    <recommendedName>
        <fullName evidence="4">TIR domain-containing protein</fullName>
    </recommendedName>
</protein>
<feature type="transmembrane region" description="Helical" evidence="1">
    <location>
        <begin position="203"/>
        <end position="221"/>
    </location>
</feature>
<reference evidence="2 3" key="1">
    <citation type="submission" date="2020-04" db="EMBL/GenBank/DDBJ databases">
        <title>Perkinsus olseni comparative genomics.</title>
        <authorList>
            <person name="Bogema D.R."/>
        </authorList>
    </citation>
    <scope>NUCLEOTIDE SEQUENCE [LARGE SCALE GENOMIC DNA]</scope>
    <source>
        <strain evidence="2">ATCC PRA-205</strain>
    </source>
</reference>
<feature type="transmembrane region" description="Helical" evidence="1">
    <location>
        <begin position="233"/>
        <end position="253"/>
    </location>
</feature>
<keyword evidence="1" id="KW-0812">Transmembrane</keyword>
<evidence type="ECO:0008006" key="4">
    <source>
        <dbReference type="Google" id="ProtNLM"/>
    </source>
</evidence>
<evidence type="ECO:0000256" key="1">
    <source>
        <dbReference type="SAM" id="Phobius"/>
    </source>
</evidence>
<sequence>MDSTRIRSKLPGPPPPLRGCPLSTIMLDRSFLRDAESHSDDAFDASVPVSSVDFFLSHSWSADGFWKQMAIFICSSTSATYKIMVFSSVAASYLFVFGGRYRWREELIVSCLGFVSFLISLVVIPLYNQRNTIVFLDKCCIQQKDPTAKSYGISRLAEYLRASDKLLVLWSPDYLDRLWCVYELAVFLRTHDKEDVVVVNLDHLKLCVTLMLTQFMSILILDLAEEYILSTNLYHIGVVLGLATSLFIGHGAFACNEEWQSFCSSVKCFRVRKAKCSSTADYSRLKKLITDMYGSEAEFEAVVKGLCLGQGKNKHVPTWLFSRALLRLMLAPHIPLFVARTFSLAAIIRGESTPTVKLYDPDEAPEPLPSIALAAFWDLRASTIPILMMSFRTPLMLLVGHELAITWIFKKMGRWYLGITFAITFGAYNCLTQVVCGLHLFYHPIHRAPISGWINEGSLWITGIGAAALIFSLLRSSYPYDLPNASSKNNE</sequence>
<dbReference type="InterPro" id="IPR035897">
    <property type="entry name" value="Toll_tir_struct_dom_sf"/>
</dbReference>
<keyword evidence="1" id="KW-0472">Membrane</keyword>
<gene>
    <name evidence="2" type="ORF">FOZ62_026465</name>
</gene>
<comment type="caution">
    <text evidence="2">The sequence shown here is derived from an EMBL/GenBank/DDBJ whole genome shotgun (WGS) entry which is preliminary data.</text>
</comment>
<dbReference type="AlphaFoldDB" id="A0A7J6S8Z3"/>
<dbReference type="EMBL" id="JABANM010016454">
    <property type="protein sequence ID" value="KAF4729388.1"/>
    <property type="molecule type" value="Genomic_DNA"/>
</dbReference>
<feature type="transmembrane region" description="Helical" evidence="1">
    <location>
        <begin position="69"/>
        <end position="95"/>
    </location>
</feature>
<feature type="transmembrane region" description="Helical" evidence="1">
    <location>
        <begin position="107"/>
        <end position="127"/>
    </location>
</feature>
<accession>A0A7J6S8Z3</accession>
<name>A0A7J6S8Z3_PEROL</name>